<keyword evidence="1" id="KW-0732">Signal</keyword>
<dbReference type="AlphaFoldDB" id="A0A918GUB3"/>
<evidence type="ECO:0000256" key="1">
    <source>
        <dbReference type="SAM" id="SignalP"/>
    </source>
</evidence>
<feature type="signal peptide" evidence="1">
    <location>
        <begin position="1"/>
        <end position="25"/>
    </location>
</feature>
<organism evidence="2 3">
    <name type="scientific">Streptomyces griseoviridis</name>
    <dbReference type="NCBI Taxonomy" id="45398"/>
    <lineage>
        <taxon>Bacteria</taxon>
        <taxon>Bacillati</taxon>
        <taxon>Actinomycetota</taxon>
        <taxon>Actinomycetes</taxon>
        <taxon>Kitasatosporales</taxon>
        <taxon>Streptomycetaceae</taxon>
        <taxon>Streptomyces</taxon>
    </lineage>
</organism>
<name>A0A918GUB3_STRGD</name>
<dbReference type="Proteomes" id="UP000653493">
    <property type="component" value="Unassembled WGS sequence"/>
</dbReference>
<feature type="chain" id="PRO_5037249418" evidence="1">
    <location>
        <begin position="26"/>
        <end position="80"/>
    </location>
</feature>
<accession>A0A918GUB3</accession>
<dbReference type="EMBL" id="BMSL01000030">
    <property type="protein sequence ID" value="GGS64641.1"/>
    <property type="molecule type" value="Genomic_DNA"/>
</dbReference>
<reference evidence="2" key="1">
    <citation type="journal article" date="2014" name="Int. J. Syst. Evol. Microbiol.">
        <title>Complete genome sequence of Corynebacterium casei LMG S-19264T (=DSM 44701T), isolated from a smear-ripened cheese.</title>
        <authorList>
            <consortium name="US DOE Joint Genome Institute (JGI-PGF)"/>
            <person name="Walter F."/>
            <person name="Albersmeier A."/>
            <person name="Kalinowski J."/>
            <person name="Ruckert C."/>
        </authorList>
    </citation>
    <scope>NUCLEOTIDE SEQUENCE</scope>
    <source>
        <strain evidence="2">JCM 4234</strain>
    </source>
</reference>
<proteinExistence type="predicted"/>
<reference evidence="2" key="2">
    <citation type="submission" date="2020-09" db="EMBL/GenBank/DDBJ databases">
        <authorList>
            <person name="Sun Q."/>
            <person name="Ohkuma M."/>
        </authorList>
    </citation>
    <scope>NUCLEOTIDE SEQUENCE</scope>
    <source>
        <strain evidence="2">JCM 4234</strain>
    </source>
</reference>
<sequence>MYKSSCAFAAALAVALVWPAGTADATPRAAAADRPVHAPAGVGASECVAGGGMIIVSWEGEGEAFSQYCHGGLHDGETVV</sequence>
<comment type="caution">
    <text evidence="2">The sequence shown here is derived from an EMBL/GenBank/DDBJ whole genome shotgun (WGS) entry which is preliminary data.</text>
</comment>
<gene>
    <name evidence="2" type="ORF">GCM10010238_62090</name>
</gene>
<keyword evidence="3" id="KW-1185">Reference proteome</keyword>
<protein>
    <submittedName>
        <fullName evidence="2">Uncharacterized protein</fullName>
    </submittedName>
</protein>
<evidence type="ECO:0000313" key="2">
    <source>
        <dbReference type="EMBL" id="GGS64641.1"/>
    </source>
</evidence>
<evidence type="ECO:0000313" key="3">
    <source>
        <dbReference type="Proteomes" id="UP000653493"/>
    </source>
</evidence>